<keyword evidence="3" id="KW-0804">Transcription</keyword>
<dbReference type="CDD" id="cd07377">
    <property type="entry name" value="WHTH_GntR"/>
    <property type="match status" value="1"/>
</dbReference>
<dbReference type="PANTHER" id="PTHR44846">
    <property type="entry name" value="MANNOSYL-D-GLYCERATE TRANSPORT/METABOLISM SYSTEM REPRESSOR MNGR-RELATED"/>
    <property type="match status" value="1"/>
</dbReference>
<dbReference type="SMART" id="SM00345">
    <property type="entry name" value="HTH_GNTR"/>
    <property type="match status" value="1"/>
</dbReference>
<dbReference type="NCBIfam" id="TIGR02325">
    <property type="entry name" value="C_P_lyase_phnF"/>
    <property type="match status" value="1"/>
</dbReference>
<evidence type="ECO:0000313" key="6">
    <source>
        <dbReference type="Proteomes" id="UP000434582"/>
    </source>
</evidence>
<proteinExistence type="predicted"/>
<dbReference type="InterPro" id="IPR000524">
    <property type="entry name" value="Tscrpt_reg_HTH_GntR"/>
</dbReference>
<dbReference type="SUPFAM" id="SSF46785">
    <property type="entry name" value="Winged helix' DNA-binding domain"/>
    <property type="match status" value="1"/>
</dbReference>
<dbReference type="InterPro" id="IPR050679">
    <property type="entry name" value="Bact_HTH_transcr_reg"/>
</dbReference>
<dbReference type="SMART" id="SM00866">
    <property type="entry name" value="UTRA"/>
    <property type="match status" value="1"/>
</dbReference>
<keyword evidence="1" id="KW-0805">Transcription regulation</keyword>
<dbReference type="SUPFAM" id="SSF64288">
    <property type="entry name" value="Chorismate lyase-like"/>
    <property type="match status" value="1"/>
</dbReference>
<dbReference type="OrthoDB" id="5454556at2"/>
<dbReference type="InterPro" id="IPR028978">
    <property type="entry name" value="Chorismate_lyase_/UTRA_dom_sf"/>
</dbReference>
<dbReference type="GO" id="GO:0003700">
    <property type="term" value="F:DNA-binding transcription factor activity"/>
    <property type="evidence" value="ECO:0007669"/>
    <property type="project" value="InterPro"/>
</dbReference>
<dbReference type="GO" id="GO:0045892">
    <property type="term" value="P:negative regulation of DNA-templated transcription"/>
    <property type="evidence" value="ECO:0007669"/>
    <property type="project" value="TreeGrafter"/>
</dbReference>
<dbReference type="AlphaFoldDB" id="A0A7X1ZFZ1"/>
<keyword evidence="2" id="KW-0238">DNA-binding</keyword>
<dbReference type="InterPro" id="IPR036390">
    <property type="entry name" value="WH_DNA-bd_sf"/>
</dbReference>
<dbReference type="InterPro" id="IPR012702">
    <property type="entry name" value="CP_lyase_PhnF"/>
</dbReference>
<accession>A0A7X1ZFZ1</accession>
<feature type="domain" description="HTH gntR-type" evidence="4">
    <location>
        <begin position="9"/>
        <end position="77"/>
    </location>
</feature>
<comment type="caution">
    <text evidence="5">The sequence shown here is derived from an EMBL/GenBank/DDBJ whole genome shotgun (WGS) entry which is preliminary data.</text>
</comment>
<keyword evidence="6" id="KW-1185">Reference proteome</keyword>
<dbReference type="PANTHER" id="PTHR44846:SF1">
    <property type="entry name" value="MANNOSYL-D-GLYCERATE TRANSPORT_METABOLISM SYSTEM REPRESSOR MNGR-RELATED"/>
    <property type="match status" value="1"/>
</dbReference>
<dbReference type="Pfam" id="PF00392">
    <property type="entry name" value="GntR"/>
    <property type="match status" value="1"/>
</dbReference>
<dbReference type="Pfam" id="PF07702">
    <property type="entry name" value="UTRA"/>
    <property type="match status" value="1"/>
</dbReference>
<evidence type="ECO:0000259" key="4">
    <source>
        <dbReference type="PROSITE" id="PS50949"/>
    </source>
</evidence>
<dbReference type="EMBL" id="WIVE01000054">
    <property type="protein sequence ID" value="MQX37760.1"/>
    <property type="molecule type" value="Genomic_DNA"/>
</dbReference>
<evidence type="ECO:0000256" key="2">
    <source>
        <dbReference type="ARBA" id="ARBA00023125"/>
    </source>
</evidence>
<name>A0A7X1ZFZ1_9PROT</name>
<dbReference type="RefSeq" id="WP_153345566.1">
    <property type="nucleotide sequence ID" value="NZ_WIVE01000054.1"/>
</dbReference>
<reference evidence="5 6" key="1">
    <citation type="submission" date="2019-10" db="EMBL/GenBank/DDBJ databases">
        <title>Draft whole-genome sequence of the purple nonsulfur photosynthetic bacterium Roseospira navarrensis DSM 15114.</title>
        <authorList>
            <person name="Kyndt J.A."/>
            <person name="Meyer T.E."/>
        </authorList>
    </citation>
    <scope>NUCLEOTIDE SEQUENCE [LARGE SCALE GENOMIC DNA]</scope>
    <source>
        <strain evidence="5 6">DSM 15114</strain>
    </source>
</reference>
<evidence type="ECO:0000313" key="5">
    <source>
        <dbReference type="EMBL" id="MQX37760.1"/>
    </source>
</evidence>
<protein>
    <submittedName>
        <fullName evidence="5">Phosphonate metabolism transcriptional regulator PhnF</fullName>
    </submittedName>
</protein>
<dbReference type="InterPro" id="IPR036388">
    <property type="entry name" value="WH-like_DNA-bd_sf"/>
</dbReference>
<dbReference type="PROSITE" id="PS50949">
    <property type="entry name" value="HTH_GNTR"/>
    <property type="match status" value="1"/>
</dbReference>
<dbReference type="Proteomes" id="UP000434582">
    <property type="component" value="Unassembled WGS sequence"/>
</dbReference>
<evidence type="ECO:0000256" key="1">
    <source>
        <dbReference type="ARBA" id="ARBA00023015"/>
    </source>
</evidence>
<gene>
    <name evidence="5" type="primary">phnF</name>
    <name evidence="5" type="ORF">GHC57_14655</name>
</gene>
<dbReference type="Gene3D" id="1.10.10.10">
    <property type="entry name" value="Winged helix-like DNA-binding domain superfamily/Winged helix DNA-binding domain"/>
    <property type="match status" value="1"/>
</dbReference>
<dbReference type="GO" id="GO:0003677">
    <property type="term" value="F:DNA binding"/>
    <property type="evidence" value="ECO:0007669"/>
    <property type="project" value="UniProtKB-KW"/>
</dbReference>
<dbReference type="Gene3D" id="3.40.1410.10">
    <property type="entry name" value="Chorismate lyase-like"/>
    <property type="match status" value="1"/>
</dbReference>
<dbReference type="PRINTS" id="PR00035">
    <property type="entry name" value="HTHGNTR"/>
</dbReference>
<dbReference type="InterPro" id="IPR011663">
    <property type="entry name" value="UTRA"/>
</dbReference>
<sequence>MGLMRRSGVALWRQVQLSLESQLSDGTLQPGDQLPTEAQLSARYGVNRHTVRRALAGLEERSLIRVEQGRGTFVQEPVLSYRISERTRFSANLRDQKRVPDRQVLEVTMDRAEGTAAASLGLSRGDALVVVRCVSDSDGHRITYSEHMFPAQRFPGIGEAVRDEGSVSAALCRFGVTDYRRKWSRLTARMPTGREAEVLEQPRSRPVLVSESLNVDLDGHPIEFGITRFNSDWVQVVVEPCAPELPTT</sequence>
<evidence type="ECO:0000256" key="3">
    <source>
        <dbReference type="ARBA" id="ARBA00023163"/>
    </source>
</evidence>
<organism evidence="5 6">
    <name type="scientific">Roseospira navarrensis</name>
    <dbReference type="NCBI Taxonomy" id="140058"/>
    <lineage>
        <taxon>Bacteria</taxon>
        <taxon>Pseudomonadati</taxon>
        <taxon>Pseudomonadota</taxon>
        <taxon>Alphaproteobacteria</taxon>
        <taxon>Rhodospirillales</taxon>
        <taxon>Rhodospirillaceae</taxon>
        <taxon>Roseospira</taxon>
    </lineage>
</organism>